<evidence type="ECO:0000313" key="2">
    <source>
        <dbReference type="EMBL" id="EDO02346.1"/>
    </source>
</evidence>
<reference evidence="3" key="1">
    <citation type="journal article" date="2011" name="PLoS Genet.">
        <title>Genomic analysis of the necrotrophic fungal pathogens Sclerotinia sclerotiorum and Botrytis cinerea.</title>
        <authorList>
            <person name="Amselem J."/>
            <person name="Cuomo C.A."/>
            <person name="van Kan J.A."/>
            <person name="Viaud M."/>
            <person name="Benito E.P."/>
            <person name="Couloux A."/>
            <person name="Coutinho P.M."/>
            <person name="de Vries R.P."/>
            <person name="Dyer P.S."/>
            <person name="Fillinger S."/>
            <person name="Fournier E."/>
            <person name="Gout L."/>
            <person name="Hahn M."/>
            <person name="Kohn L."/>
            <person name="Lapalu N."/>
            <person name="Plummer K.M."/>
            <person name="Pradier J.M."/>
            <person name="Quevillon E."/>
            <person name="Sharon A."/>
            <person name="Simon A."/>
            <person name="ten Have A."/>
            <person name="Tudzynski B."/>
            <person name="Tudzynski P."/>
            <person name="Wincker P."/>
            <person name="Andrew M."/>
            <person name="Anthouard V."/>
            <person name="Beever R.E."/>
            <person name="Beffa R."/>
            <person name="Benoit I."/>
            <person name="Bouzid O."/>
            <person name="Brault B."/>
            <person name="Chen Z."/>
            <person name="Choquer M."/>
            <person name="Collemare J."/>
            <person name="Cotton P."/>
            <person name="Danchin E.G."/>
            <person name="Da Silva C."/>
            <person name="Gautier A."/>
            <person name="Giraud C."/>
            <person name="Giraud T."/>
            <person name="Gonzalez C."/>
            <person name="Grossetete S."/>
            <person name="Guldener U."/>
            <person name="Henrissat B."/>
            <person name="Howlett B.J."/>
            <person name="Kodira C."/>
            <person name="Kretschmer M."/>
            <person name="Lappartient A."/>
            <person name="Leroch M."/>
            <person name="Levis C."/>
            <person name="Mauceli E."/>
            <person name="Neuveglise C."/>
            <person name="Oeser B."/>
            <person name="Pearson M."/>
            <person name="Poulain J."/>
            <person name="Poussereau N."/>
            <person name="Quesneville H."/>
            <person name="Rascle C."/>
            <person name="Schumacher J."/>
            <person name="Segurens B."/>
            <person name="Sexton A."/>
            <person name="Silva E."/>
            <person name="Sirven C."/>
            <person name="Soanes D.M."/>
            <person name="Talbot N.J."/>
            <person name="Templeton M."/>
            <person name="Yandava C."/>
            <person name="Yarden O."/>
            <person name="Zeng Q."/>
            <person name="Rollins J.A."/>
            <person name="Lebrun M.H."/>
            <person name="Dickman M."/>
        </authorList>
    </citation>
    <scope>NUCLEOTIDE SEQUENCE [LARGE SCALE GENOMIC DNA]</scope>
    <source>
        <strain evidence="3">ATCC 18683 / 1980 / Ss-1</strain>
    </source>
</reference>
<proteinExistence type="predicted"/>
<accession>A7EHN0</accession>
<dbReference type="Proteomes" id="UP000001312">
    <property type="component" value="Unassembled WGS sequence"/>
</dbReference>
<dbReference type="GeneID" id="5490839"/>
<evidence type="ECO:0000256" key="1">
    <source>
        <dbReference type="SAM" id="Phobius"/>
    </source>
</evidence>
<dbReference type="RefSeq" id="XP_001595014.1">
    <property type="nucleotide sequence ID" value="XM_001594964.1"/>
</dbReference>
<feature type="transmembrane region" description="Helical" evidence="1">
    <location>
        <begin position="6"/>
        <end position="26"/>
    </location>
</feature>
<keyword evidence="3" id="KW-1185">Reference proteome</keyword>
<keyword evidence="1" id="KW-0472">Membrane</keyword>
<keyword evidence="1" id="KW-1133">Transmembrane helix</keyword>
<sequence>MDEQPLNAHGLMWSAILGSPAIAIYLQKRTVWISSWKQEPTFDYTGCVWFIYTFRDDTFFGTEAYEEIAAVSNV</sequence>
<gene>
    <name evidence="2" type="ORF">SS1G_04822</name>
</gene>
<dbReference type="EMBL" id="CH476625">
    <property type="protein sequence ID" value="EDO02346.1"/>
    <property type="molecule type" value="Genomic_DNA"/>
</dbReference>
<organism evidence="2 3">
    <name type="scientific">Sclerotinia sclerotiorum (strain ATCC 18683 / 1980 / Ss-1)</name>
    <name type="common">White mold</name>
    <name type="synonym">Whetzelinia sclerotiorum</name>
    <dbReference type="NCBI Taxonomy" id="665079"/>
    <lineage>
        <taxon>Eukaryota</taxon>
        <taxon>Fungi</taxon>
        <taxon>Dikarya</taxon>
        <taxon>Ascomycota</taxon>
        <taxon>Pezizomycotina</taxon>
        <taxon>Leotiomycetes</taxon>
        <taxon>Helotiales</taxon>
        <taxon>Sclerotiniaceae</taxon>
        <taxon>Sclerotinia</taxon>
    </lineage>
</organism>
<evidence type="ECO:0000313" key="3">
    <source>
        <dbReference type="Proteomes" id="UP000001312"/>
    </source>
</evidence>
<protein>
    <submittedName>
        <fullName evidence="2">Uncharacterized protein</fullName>
    </submittedName>
</protein>
<dbReference type="AlphaFoldDB" id="A7EHN0"/>
<dbReference type="InParanoid" id="A7EHN0"/>
<dbReference type="KEGG" id="ssl:SS1G_04822"/>
<name>A7EHN0_SCLS1</name>
<dbReference type="HOGENOM" id="CLU_2689300_0_0_1"/>
<keyword evidence="1" id="KW-0812">Transmembrane</keyword>